<comment type="caution">
    <text evidence="2">The sequence shown here is derived from an EMBL/GenBank/DDBJ whole genome shotgun (WGS) entry which is preliminary data.</text>
</comment>
<evidence type="ECO:0000313" key="2">
    <source>
        <dbReference type="EMBL" id="GII77567.1"/>
    </source>
</evidence>
<feature type="transmembrane region" description="Helical" evidence="1">
    <location>
        <begin position="83"/>
        <end position="106"/>
    </location>
</feature>
<protein>
    <submittedName>
        <fullName evidence="2">Uncharacterized protein</fullName>
    </submittedName>
</protein>
<name>A0A919R0T1_9ACTN</name>
<keyword evidence="1" id="KW-1133">Transmembrane helix</keyword>
<organism evidence="2 3">
    <name type="scientific">Sphaerisporangium rufum</name>
    <dbReference type="NCBI Taxonomy" id="1381558"/>
    <lineage>
        <taxon>Bacteria</taxon>
        <taxon>Bacillati</taxon>
        <taxon>Actinomycetota</taxon>
        <taxon>Actinomycetes</taxon>
        <taxon>Streptosporangiales</taxon>
        <taxon>Streptosporangiaceae</taxon>
        <taxon>Sphaerisporangium</taxon>
    </lineage>
</organism>
<keyword evidence="1" id="KW-0812">Transmembrane</keyword>
<proteinExistence type="predicted"/>
<dbReference type="Proteomes" id="UP000655287">
    <property type="component" value="Unassembled WGS sequence"/>
</dbReference>
<keyword evidence="1" id="KW-0472">Membrane</keyword>
<evidence type="ECO:0000313" key="3">
    <source>
        <dbReference type="Proteomes" id="UP000655287"/>
    </source>
</evidence>
<reference evidence="2" key="1">
    <citation type="submission" date="2021-01" db="EMBL/GenBank/DDBJ databases">
        <title>Whole genome shotgun sequence of Sphaerisporangium rufum NBRC 109079.</title>
        <authorList>
            <person name="Komaki H."/>
            <person name="Tamura T."/>
        </authorList>
    </citation>
    <scope>NUCLEOTIDE SEQUENCE</scope>
    <source>
        <strain evidence="2">NBRC 109079</strain>
    </source>
</reference>
<evidence type="ECO:0000256" key="1">
    <source>
        <dbReference type="SAM" id="Phobius"/>
    </source>
</evidence>
<sequence>MIILNGYPMLGRWGRNVIPLPPGQYHLHVHLPYVMPQRIGPADLTIWLQPAMALDVEYRAPLWAYARGALGPAPQPWNGKGCFIPLLVLLVIMLTLLLALFLAALLSV</sequence>
<accession>A0A919R0T1</accession>
<gene>
    <name evidence="2" type="ORF">Sru01_25490</name>
</gene>
<dbReference type="EMBL" id="BOOU01000036">
    <property type="protein sequence ID" value="GII77567.1"/>
    <property type="molecule type" value="Genomic_DNA"/>
</dbReference>
<dbReference type="AlphaFoldDB" id="A0A919R0T1"/>
<keyword evidence="3" id="KW-1185">Reference proteome</keyword>